<dbReference type="GO" id="GO:0097272">
    <property type="term" value="P:ammonium homeostasis"/>
    <property type="evidence" value="ECO:0007669"/>
    <property type="project" value="TreeGrafter"/>
</dbReference>
<dbReference type="Pfam" id="PF00909">
    <property type="entry name" value="Ammonium_transp"/>
    <property type="match status" value="2"/>
</dbReference>
<feature type="non-terminal residue" evidence="7">
    <location>
        <position position="1"/>
    </location>
</feature>
<feature type="domain" description="Ammonium transporter AmtB-like" evidence="6">
    <location>
        <begin position="329"/>
        <end position="413"/>
    </location>
</feature>
<keyword evidence="2 5" id="KW-0812">Transmembrane</keyword>
<feature type="transmembrane region" description="Helical" evidence="5">
    <location>
        <begin position="211"/>
        <end position="229"/>
    </location>
</feature>
<dbReference type="InterPro" id="IPR024041">
    <property type="entry name" value="NH4_transpt_AmtB-like_dom"/>
</dbReference>
<feature type="transmembrane region" description="Helical" evidence="5">
    <location>
        <begin position="360"/>
        <end position="386"/>
    </location>
</feature>
<feature type="transmembrane region" description="Helical" evidence="5">
    <location>
        <begin position="91"/>
        <end position="110"/>
    </location>
</feature>
<evidence type="ECO:0000256" key="4">
    <source>
        <dbReference type="ARBA" id="ARBA00023136"/>
    </source>
</evidence>
<sequence>MALNCSATDLAQYLGPNSTAAADYICSQFTTVNDKFTDTTYAVDSTYLLFSAYLVFSMQLGFAMLCAGSVRAKNTMNIMLTNVLDAATGGIFYYLFGFAFAFGSPSNGFIGRHNFALKSIPSSLFDYSYFLYQWAFAIAAAGITSGSIAERTQFVAYLVYSSFLTGFVYPVVSHWFWSADGWARLYGALIEGPRIGRFDHTGRSVALRGHSASLVVLGTFILWFGWYGFNPGSFAKILSPYSSGSYYGQWSAVGRTAVTTTLAGCTAALTTLFGKRILSGHWNVTDVCNGLLGGLLPSPPVARSWSRGRRSYAGGTTPRRVRRVGGDFHGAFCDGKYVNEVYPGKLGRPYGLFMGGGGRLLAAHVIQILVIIGWVSATMGPLFFILHKFNLLRISPEDEMAGMDLTRHGGFAYAYHDDDEGNKHGIQMRRIEPSAQI</sequence>
<accession>A0A6A4L7T5</accession>
<dbReference type="InterPro" id="IPR029020">
    <property type="entry name" value="Ammonium/urea_transptr"/>
</dbReference>
<keyword evidence="8" id="KW-1185">Reference proteome</keyword>
<evidence type="ECO:0000256" key="2">
    <source>
        <dbReference type="ARBA" id="ARBA00022692"/>
    </source>
</evidence>
<feature type="transmembrane region" description="Helical" evidence="5">
    <location>
        <begin position="155"/>
        <end position="177"/>
    </location>
</feature>
<dbReference type="OrthoDB" id="534912at2759"/>
<dbReference type="PANTHER" id="PTHR11730">
    <property type="entry name" value="AMMONIUM TRANSPORTER"/>
    <property type="match status" value="1"/>
</dbReference>
<keyword evidence="3 5" id="KW-1133">Transmembrane helix</keyword>
<keyword evidence="4 5" id="KW-0472">Membrane</keyword>
<evidence type="ECO:0000256" key="1">
    <source>
        <dbReference type="ARBA" id="ARBA00004141"/>
    </source>
</evidence>
<feature type="transmembrane region" description="Helical" evidence="5">
    <location>
        <begin position="130"/>
        <end position="148"/>
    </location>
</feature>
<name>A0A6A4L7T5_9ERIC</name>
<comment type="caution">
    <text evidence="7">The sequence shown here is derived from an EMBL/GenBank/DDBJ whole genome shotgun (WGS) entry which is preliminary data.</text>
</comment>
<gene>
    <name evidence="7" type="ORF">C3L33_17487</name>
</gene>
<evidence type="ECO:0000256" key="3">
    <source>
        <dbReference type="ARBA" id="ARBA00022989"/>
    </source>
</evidence>
<protein>
    <recommendedName>
        <fullName evidence="6">Ammonium transporter AmtB-like domain-containing protein</fullName>
    </recommendedName>
</protein>
<dbReference type="EMBL" id="QEFC01002786">
    <property type="protein sequence ID" value="KAE9450628.1"/>
    <property type="molecule type" value="Genomic_DNA"/>
</dbReference>
<proteinExistence type="predicted"/>
<evidence type="ECO:0000313" key="7">
    <source>
        <dbReference type="EMBL" id="KAE9450628.1"/>
    </source>
</evidence>
<dbReference type="GO" id="GO:0008519">
    <property type="term" value="F:ammonium channel activity"/>
    <property type="evidence" value="ECO:0007669"/>
    <property type="project" value="InterPro"/>
</dbReference>
<dbReference type="GO" id="GO:0005886">
    <property type="term" value="C:plasma membrane"/>
    <property type="evidence" value="ECO:0007669"/>
    <property type="project" value="TreeGrafter"/>
</dbReference>
<evidence type="ECO:0000313" key="8">
    <source>
        <dbReference type="Proteomes" id="UP000428333"/>
    </source>
</evidence>
<dbReference type="AlphaFoldDB" id="A0A6A4L7T5"/>
<feature type="transmembrane region" description="Helical" evidence="5">
    <location>
        <begin position="47"/>
        <end position="70"/>
    </location>
</feature>
<evidence type="ECO:0000256" key="5">
    <source>
        <dbReference type="SAM" id="Phobius"/>
    </source>
</evidence>
<evidence type="ECO:0000259" key="6">
    <source>
        <dbReference type="Pfam" id="PF00909"/>
    </source>
</evidence>
<dbReference type="Gene3D" id="1.10.3430.10">
    <property type="entry name" value="Ammonium transporter AmtB like domains"/>
    <property type="match status" value="2"/>
</dbReference>
<reference evidence="7 8" key="1">
    <citation type="journal article" date="2019" name="Genome Biol. Evol.">
        <title>The Rhododendron genome and chromosomal organization provide insight into shared whole-genome duplications across the heath family (Ericaceae).</title>
        <authorList>
            <person name="Soza V.L."/>
            <person name="Lindsley D."/>
            <person name="Waalkes A."/>
            <person name="Ramage E."/>
            <person name="Patwardhan R.P."/>
            <person name="Burton J.N."/>
            <person name="Adey A."/>
            <person name="Kumar A."/>
            <person name="Qiu R."/>
            <person name="Shendure J."/>
            <person name="Hall B."/>
        </authorList>
    </citation>
    <scope>NUCLEOTIDE SEQUENCE [LARGE SCALE GENOMIC DNA]</scope>
    <source>
        <strain evidence="7">RSF 1966-606</strain>
    </source>
</reference>
<dbReference type="SUPFAM" id="SSF111352">
    <property type="entry name" value="Ammonium transporter"/>
    <property type="match status" value="1"/>
</dbReference>
<dbReference type="PANTHER" id="PTHR11730:SF121">
    <property type="entry name" value="AMMONIUM TRANSPORTER 1 MEMBER 1"/>
    <property type="match status" value="1"/>
</dbReference>
<feature type="domain" description="Ammonium transporter AmtB-like" evidence="6">
    <location>
        <begin position="47"/>
        <end position="188"/>
    </location>
</feature>
<organism evidence="7 8">
    <name type="scientific">Rhododendron williamsianum</name>
    <dbReference type="NCBI Taxonomy" id="262921"/>
    <lineage>
        <taxon>Eukaryota</taxon>
        <taxon>Viridiplantae</taxon>
        <taxon>Streptophyta</taxon>
        <taxon>Embryophyta</taxon>
        <taxon>Tracheophyta</taxon>
        <taxon>Spermatophyta</taxon>
        <taxon>Magnoliopsida</taxon>
        <taxon>eudicotyledons</taxon>
        <taxon>Gunneridae</taxon>
        <taxon>Pentapetalae</taxon>
        <taxon>asterids</taxon>
        <taxon>Ericales</taxon>
        <taxon>Ericaceae</taxon>
        <taxon>Ericoideae</taxon>
        <taxon>Rhodoreae</taxon>
        <taxon>Rhododendron</taxon>
    </lineage>
</organism>
<comment type="subcellular location">
    <subcellularLocation>
        <location evidence="1">Membrane</location>
        <topology evidence="1">Multi-pass membrane protein</topology>
    </subcellularLocation>
</comment>
<dbReference type="Proteomes" id="UP000428333">
    <property type="component" value="Linkage Group LG10"/>
</dbReference>